<evidence type="ECO:0000256" key="8">
    <source>
        <dbReference type="SAM" id="MobiDB-lite"/>
    </source>
</evidence>
<dbReference type="Pfam" id="PF02416">
    <property type="entry name" value="TatA_B_E"/>
    <property type="match status" value="1"/>
</dbReference>
<keyword evidence="6" id="KW-0811">Translocation</keyword>
<dbReference type="EMBL" id="JBBNAE010000003">
    <property type="protein sequence ID" value="KAK9137624.1"/>
    <property type="molecule type" value="Genomic_DNA"/>
</dbReference>
<proteinExistence type="predicted"/>
<keyword evidence="9" id="KW-0732">Signal</keyword>
<evidence type="ECO:0000256" key="3">
    <source>
        <dbReference type="ARBA" id="ARBA00022692"/>
    </source>
</evidence>
<comment type="subcellular location">
    <subcellularLocation>
        <location evidence="1">Membrane</location>
        <topology evidence="1">Single-pass membrane protein</topology>
    </subcellularLocation>
</comment>
<protein>
    <submittedName>
        <fullName evidence="10">Uncharacterized protein</fullName>
    </submittedName>
</protein>
<gene>
    <name evidence="10" type="ORF">Sjap_008218</name>
</gene>
<keyword evidence="3" id="KW-0812">Transmembrane</keyword>
<evidence type="ECO:0000256" key="4">
    <source>
        <dbReference type="ARBA" id="ARBA00022927"/>
    </source>
</evidence>
<keyword evidence="2" id="KW-0813">Transport</keyword>
<evidence type="ECO:0000256" key="1">
    <source>
        <dbReference type="ARBA" id="ARBA00004167"/>
    </source>
</evidence>
<evidence type="ECO:0000256" key="7">
    <source>
        <dbReference type="ARBA" id="ARBA00023136"/>
    </source>
</evidence>
<reference evidence="10 11" key="1">
    <citation type="submission" date="2024-01" db="EMBL/GenBank/DDBJ databases">
        <title>Genome assemblies of Stephania.</title>
        <authorList>
            <person name="Yang L."/>
        </authorList>
    </citation>
    <scope>NUCLEOTIDE SEQUENCE [LARGE SCALE GENOMIC DNA]</scope>
    <source>
        <strain evidence="10">QJT</strain>
        <tissue evidence="10">Leaf</tissue>
    </source>
</reference>
<dbReference type="Proteomes" id="UP001417504">
    <property type="component" value="Unassembled WGS sequence"/>
</dbReference>
<feature type="region of interest" description="Disordered" evidence="8">
    <location>
        <begin position="99"/>
        <end position="139"/>
    </location>
</feature>
<dbReference type="PANTHER" id="PTHR35512:SF1">
    <property type="entry name" value="OS11G0550900 PROTEIN"/>
    <property type="match status" value="1"/>
</dbReference>
<keyword evidence="5" id="KW-1133">Transmembrane helix</keyword>
<evidence type="ECO:0000313" key="11">
    <source>
        <dbReference type="Proteomes" id="UP001417504"/>
    </source>
</evidence>
<evidence type="ECO:0000313" key="10">
    <source>
        <dbReference type="EMBL" id="KAK9137624.1"/>
    </source>
</evidence>
<feature type="compositionally biased region" description="Low complexity" evidence="8">
    <location>
        <begin position="122"/>
        <end position="133"/>
    </location>
</feature>
<evidence type="ECO:0000256" key="2">
    <source>
        <dbReference type="ARBA" id="ARBA00022448"/>
    </source>
</evidence>
<feature type="compositionally biased region" description="Low complexity" evidence="8">
    <location>
        <begin position="103"/>
        <end position="113"/>
    </location>
</feature>
<evidence type="ECO:0000256" key="6">
    <source>
        <dbReference type="ARBA" id="ARBA00023010"/>
    </source>
</evidence>
<evidence type="ECO:0000256" key="9">
    <source>
        <dbReference type="SAM" id="SignalP"/>
    </source>
</evidence>
<feature type="signal peptide" evidence="9">
    <location>
        <begin position="1"/>
        <end position="17"/>
    </location>
</feature>
<organism evidence="10 11">
    <name type="scientific">Stephania japonica</name>
    <dbReference type="NCBI Taxonomy" id="461633"/>
    <lineage>
        <taxon>Eukaryota</taxon>
        <taxon>Viridiplantae</taxon>
        <taxon>Streptophyta</taxon>
        <taxon>Embryophyta</taxon>
        <taxon>Tracheophyta</taxon>
        <taxon>Spermatophyta</taxon>
        <taxon>Magnoliopsida</taxon>
        <taxon>Ranunculales</taxon>
        <taxon>Menispermaceae</taxon>
        <taxon>Menispermoideae</taxon>
        <taxon>Cissampelideae</taxon>
        <taxon>Stephania</taxon>
    </lineage>
</organism>
<name>A0AAP0JPH7_9MAGN</name>
<feature type="chain" id="PRO_5042920881" evidence="9">
    <location>
        <begin position="18"/>
        <end position="229"/>
    </location>
</feature>
<keyword evidence="11" id="KW-1185">Reference proteome</keyword>
<dbReference type="PANTHER" id="PTHR35512">
    <property type="entry name" value="OS11G0550900 PROTEIN"/>
    <property type="match status" value="1"/>
</dbReference>
<dbReference type="AlphaFoldDB" id="A0AAP0JPH7"/>
<evidence type="ECO:0000256" key="5">
    <source>
        <dbReference type="ARBA" id="ARBA00022989"/>
    </source>
</evidence>
<accession>A0AAP0JPH7</accession>
<comment type="caution">
    <text evidence="10">The sequence shown here is derived from an EMBL/GenBank/DDBJ whole genome shotgun (WGS) entry which is preliminary data.</text>
</comment>
<sequence length="229" mass="24126">MLGISYGELFLIIGATAALIGPKDLPIIARTAGRLAGKAIGYIQLGRGQIQSVMDQSQVNPVHKELKENMAQLQAILHEFRSASSMYPAPLARTLMDNQETPSASGASSGEAGHQTLDKSRTSNSNVSKESSSPTPTAANLLSQSAAYERIADSVKEIPPSNGDKVKSDVEMGLLAVLPISAESAGLLPSPKAGNANGSDIMLEAVLEADVAENAKQFFVQHQNQIKCE</sequence>
<keyword evidence="7" id="KW-0472">Membrane</keyword>
<keyword evidence="4" id="KW-0653">Protein transport</keyword>
<dbReference type="InterPro" id="IPR003369">
    <property type="entry name" value="TatA/B/E"/>
</dbReference>